<dbReference type="InterPro" id="IPR046342">
    <property type="entry name" value="CBS_dom_sf"/>
</dbReference>
<dbReference type="PROSITE" id="PS51371">
    <property type="entry name" value="CBS"/>
    <property type="match status" value="2"/>
</dbReference>
<dbReference type="PROSITE" id="PS00675">
    <property type="entry name" value="SIGMA54_INTERACT_1"/>
    <property type="match status" value="1"/>
</dbReference>
<keyword evidence="3" id="KW-0805">Transcription regulation</keyword>
<evidence type="ECO:0000259" key="7">
    <source>
        <dbReference type="PROSITE" id="PS51371"/>
    </source>
</evidence>
<name>A0A9D2WQV5_9FIRM</name>
<protein>
    <submittedName>
        <fullName evidence="8">Transcriptional regulatory protein ZraR</fullName>
    </submittedName>
</protein>
<sequence length="580" mass="64805">MKAKEIMVPINVSLKPDSTMKDALLVFRSTRLTGVSVHNQDGRLIGMFTRDILDDCLLKGTSLETCIQKYYLRDIMCIREDLTINNLADIISWLRSSRIEQTPVIDINGRPVGIINHTDAINQLLDHIRFTYKEIADIFQKTPCGLVATDVQGKITLVSVYLKQTFPDIRVGQQIKELLAGLSFDKIINGVSCEPQKVKLFSTNVIVNGLPMLQGGRINGAILLLQETAAISASIHSKKEDNRQELSLVNKITDNNQLFKQNGTKYTIDCFISQSPCMVKIKSQALQAAKSSSTVLICGESGVGKELLAQSIHNASNRYKRPFIKVDCTAISAGIAEIELFGYEGGAFTGALKHGKPGQFELADGGTIFFDEIGSMPWSLQGRLLRVLQEKEIERVGGITTKKIDVRIIAATNQDLYKLTLEGRFRKELYYRLNVLDITIPPLRKHIKDIPLLVNHLVDKYNKKYGKQIKGVSDDTMVFFKTYQWPGNIGELENVIERAIAGCHLDLIQIDLLGTTAWEQNKRLEHIILAESTKEMAREAQKKAIANALKITKGNKSRAAKLLGISRTTLYDKLKTQITM</sequence>
<dbReference type="AlphaFoldDB" id="A0A9D2WQV5"/>
<organism evidence="8 9">
    <name type="scientific">Sporotomaculum syntrophicum</name>
    <dbReference type="NCBI Taxonomy" id="182264"/>
    <lineage>
        <taxon>Bacteria</taxon>
        <taxon>Bacillati</taxon>
        <taxon>Bacillota</taxon>
        <taxon>Clostridia</taxon>
        <taxon>Eubacteriales</taxon>
        <taxon>Desulfallaceae</taxon>
        <taxon>Sporotomaculum</taxon>
    </lineage>
</organism>
<dbReference type="SUPFAM" id="SSF46689">
    <property type="entry name" value="Homeodomain-like"/>
    <property type="match status" value="1"/>
</dbReference>
<dbReference type="InterPro" id="IPR009057">
    <property type="entry name" value="Homeodomain-like_sf"/>
</dbReference>
<dbReference type="GO" id="GO:0043565">
    <property type="term" value="F:sequence-specific DNA binding"/>
    <property type="evidence" value="ECO:0007669"/>
    <property type="project" value="InterPro"/>
</dbReference>
<dbReference type="InterPro" id="IPR002078">
    <property type="entry name" value="Sigma_54_int"/>
</dbReference>
<dbReference type="SUPFAM" id="SSF52540">
    <property type="entry name" value="P-loop containing nucleoside triphosphate hydrolases"/>
    <property type="match status" value="1"/>
</dbReference>
<dbReference type="PANTHER" id="PTHR32071:SF57">
    <property type="entry name" value="C4-DICARBOXYLATE TRANSPORT TRANSCRIPTIONAL REGULATORY PROTEIN DCTD"/>
    <property type="match status" value="1"/>
</dbReference>
<dbReference type="PRINTS" id="PR01590">
    <property type="entry name" value="HTHFIS"/>
</dbReference>
<dbReference type="PROSITE" id="PS50045">
    <property type="entry name" value="SIGMA54_INTERACT_4"/>
    <property type="match status" value="1"/>
</dbReference>
<keyword evidence="1" id="KW-0547">Nucleotide-binding</keyword>
<feature type="domain" description="CBS" evidence="7">
    <location>
        <begin position="71"/>
        <end position="130"/>
    </location>
</feature>
<gene>
    <name evidence="8" type="primary">zraR_2</name>
    <name evidence="8" type="ORF">SPSYN_01845</name>
</gene>
<comment type="caution">
    <text evidence="8">The sequence shown here is derived from an EMBL/GenBank/DDBJ whole genome shotgun (WGS) entry which is preliminary data.</text>
</comment>
<dbReference type="InterPro" id="IPR000644">
    <property type="entry name" value="CBS_dom"/>
</dbReference>
<dbReference type="GO" id="GO:0006355">
    <property type="term" value="P:regulation of DNA-templated transcription"/>
    <property type="evidence" value="ECO:0007669"/>
    <property type="project" value="InterPro"/>
</dbReference>
<dbReference type="Gene3D" id="3.10.580.10">
    <property type="entry name" value="CBS-domain"/>
    <property type="match status" value="1"/>
</dbReference>
<dbReference type="InterPro" id="IPR058031">
    <property type="entry name" value="AAA_lid_NorR"/>
</dbReference>
<dbReference type="Gene3D" id="3.40.50.300">
    <property type="entry name" value="P-loop containing nucleotide triphosphate hydrolases"/>
    <property type="match status" value="1"/>
</dbReference>
<dbReference type="FunFam" id="3.40.50.300:FF:000006">
    <property type="entry name" value="DNA-binding transcriptional regulator NtrC"/>
    <property type="match status" value="1"/>
</dbReference>
<feature type="domain" description="Sigma-54 factor interaction" evidence="6">
    <location>
        <begin position="271"/>
        <end position="501"/>
    </location>
</feature>
<dbReference type="SMART" id="SM00382">
    <property type="entry name" value="AAA"/>
    <property type="match status" value="1"/>
</dbReference>
<dbReference type="Gene3D" id="1.10.8.60">
    <property type="match status" value="1"/>
</dbReference>
<dbReference type="InterPro" id="IPR025943">
    <property type="entry name" value="Sigma_54_int_dom_ATP-bd_2"/>
</dbReference>
<dbReference type="EMBL" id="LSRS01000003">
    <property type="protein sequence ID" value="KAF1085699.1"/>
    <property type="molecule type" value="Genomic_DNA"/>
</dbReference>
<evidence type="ECO:0000256" key="2">
    <source>
        <dbReference type="ARBA" id="ARBA00022840"/>
    </source>
</evidence>
<dbReference type="RefSeq" id="WP_161822135.1">
    <property type="nucleotide sequence ID" value="NZ_LSRS01000003.1"/>
</dbReference>
<evidence type="ECO:0000256" key="3">
    <source>
        <dbReference type="ARBA" id="ARBA00023015"/>
    </source>
</evidence>
<dbReference type="InterPro" id="IPR027417">
    <property type="entry name" value="P-loop_NTPase"/>
</dbReference>
<keyword evidence="5" id="KW-0129">CBS domain</keyword>
<dbReference type="InterPro" id="IPR002197">
    <property type="entry name" value="HTH_Fis"/>
</dbReference>
<keyword evidence="4" id="KW-0804">Transcription</keyword>
<keyword evidence="9" id="KW-1185">Reference proteome</keyword>
<dbReference type="OrthoDB" id="9803970at2"/>
<evidence type="ECO:0000259" key="6">
    <source>
        <dbReference type="PROSITE" id="PS50045"/>
    </source>
</evidence>
<evidence type="ECO:0000256" key="1">
    <source>
        <dbReference type="ARBA" id="ARBA00022741"/>
    </source>
</evidence>
<evidence type="ECO:0000256" key="4">
    <source>
        <dbReference type="ARBA" id="ARBA00023163"/>
    </source>
</evidence>
<dbReference type="InterPro" id="IPR025662">
    <property type="entry name" value="Sigma_54_int_dom_ATP-bd_1"/>
</dbReference>
<dbReference type="SMART" id="SM00116">
    <property type="entry name" value="CBS"/>
    <property type="match status" value="2"/>
</dbReference>
<reference evidence="8" key="1">
    <citation type="submission" date="2016-02" db="EMBL/GenBank/DDBJ databases">
        <title>Draft Genome Sequence of Sporotomaculum syntrophicum Strain FB, a Syntrophic Benzoate Degrader.</title>
        <authorList>
            <person name="Nobu M.K."/>
            <person name="Narihiro T."/>
            <person name="Qiu Y.-L."/>
            <person name="Ohashi A."/>
            <person name="Liu W.-T."/>
            <person name="Yuji S."/>
        </authorList>
    </citation>
    <scope>NUCLEOTIDE SEQUENCE</scope>
    <source>
        <strain evidence="8">FB</strain>
    </source>
</reference>
<feature type="domain" description="CBS" evidence="7">
    <location>
        <begin position="7"/>
        <end position="63"/>
    </location>
</feature>
<dbReference type="Pfam" id="PF02954">
    <property type="entry name" value="HTH_8"/>
    <property type="match status" value="1"/>
</dbReference>
<evidence type="ECO:0000256" key="5">
    <source>
        <dbReference type="PROSITE-ProRule" id="PRU00703"/>
    </source>
</evidence>
<dbReference type="PANTHER" id="PTHR32071">
    <property type="entry name" value="TRANSCRIPTIONAL REGULATORY PROTEIN"/>
    <property type="match status" value="1"/>
</dbReference>
<dbReference type="InterPro" id="IPR003593">
    <property type="entry name" value="AAA+_ATPase"/>
</dbReference>
<dbReference type="CDD" id="cd02205">
    <property type="entry name" value="CBS_pair_SF"/>
    <property type="match status" value="1"/>
</dbReference>
<keyword evidence="2" id="KW-0067">ATP-binding</keyword>
<dbReference type="Gene3D" id="1.10.10.60">
    <property type="entry name" value="Homeodomain-like"/>
    <property type="match status" value="1"/>
</dbReference>
<dbReference type="PROSITE" id="PS00676">
    <property type="entry name" value="SIGMA54_INTERACT_2"/>
    <property type="match status" value="1"/>
</dbReference>
<dbReference type="Pfam" id="PF00571">
    <property type="entry name" value="CBS"/>
    <property type="match status" value="2"/>
</dbReference>
<dbReference type="Proteomes" id="UP000798488">
    <property type="component" value="Unassembled WGS sequence"/>
</dbReference>
<evidence type="ECO:0000313" key="9">
    <source>
        <dbReference type="Proteomes" id="UP000798488"/>
    </source>
</evidence>
<dbReference type="Pfam" id="PF25601">
    <property type="entry name" value="AAA_lid_14"/>
    <property type="match status" value="1"/>
</dbReference>
<evidence type="ECO:0000313" key="8">
    <source>
        <dbReference type="EMBL" id="KAF1085699.1"/>
    </source>
</evidence>
<dbReference type="CDD" id="cd00009">
    <property type="entry name" value="AAA"/>
    <property type="match status" value="1"/>
</dbReference>
<dbReference type="Pfam" id="PF00158">
    <property type="entry name" value="Sigma54_activat"/>
    <property type="match status" value="1"/>
</dbReference>
<dbReference type="SUPFAM" id="SSF54631">
    <property type="entry name" value="CBS-domain pair"/>
    <property type="match status" value="1"/>
</dbReference>
<accession>A0A9D2WQV5</accession>
<dbReference type="GO" id="GO:0005524">
    <property type="term" value="F:ATP binding"/>
    <property type="evidence" value="ECO:0007669"/>
    <property type="project" value="UniProtKB-KW"/>
</dbReference>
<proteinExistence type="predicted"/>